<dbReference type="OrthoDB" id="409189at2759"/>
<evidence type="ECO:0000256" key="1">
    <source>
        <dbReference type="ARBA" id="ARBA00022741"/>
    </source>
</evidence>
<keyword evidence="6" id="KW-1185">Reference proteome</keyword>
<comment type="caution">
    <text evidence="5">The sequence shown here is derived from an EMBL/GenBank/DDBJ whole genome shotgun (WGS) entry which is preliminary data.</text>
</comment>
<gene>
    <name evidence="5" type="ORF">D9Q98_003148</name>
</gene>
<keyword evidence="1" id="KW-0547">Nucleotide-binding</keyword>
<protein>
    <recommendedName>
        <fullName evidence="4">SCP domain-containing protein</fullName>
    </recommendedName>
</protein>
<evidence type="ECO:0000313" key="6">
    <source>
        <dbReference type="Proteomes" id="UP001055712"/>
    </source>
</evidence>
<dbReference type="Pfam" id="PF00733">
    <property type="entry name" value="Asn_synthase"/>
    <property type="match status" value="1"/>
</dbReference>
<name>A0A9D4TTE7_CHLVU</name>
<accession>A0A9D4TTE7</accession>
<dbReference type="PANTHER" id="PTHR11772:SF46">
    <property type="entry name" value="ASPARAGINE SYNTHETASE DOMAIN-CONTAINING PROTEIN"/>
    <property type="match status" value="1"/>
</dbReference>
<feature type="chain" id="PRO_5039016703" description="SCP domain-containing protein" evidence="3">
    <location>
        <begin position="22"/>
        <end position="641"/>
    </location>
</feature>
<dbReference type="GO" id="GO:0005524">
    <property type="term" value="F:ATP binding"/>
    <property type="evidence" value="ECO:0007669"/>
    <property type="project" value="UniProtKB-KW"/>
</dbReference>
<dbReference type="PANTHER" id="PTHR11772">
    <property type="entry name" value="ASPARAGINE SYNTHETASE"/>
    <property type="match status" value="1"/>
</dbReference>
<dbReference type="InterPro" id="IPR014044">
    <property type="entry name" value="CAP_dom"/>
</dbReference>
<evidence type="ECO:0000259" key="4">
    <source>
        <dbReference type="SMART" id="SM00198"/>
    </source>
</evidence>
<dbReference type="EMBL" id="SIDB01000004">
    <property type="protein sequence ID" value="KAI3433330.1"/>
    <property type="molecule type" value="Genomic_DNA"/>
</dbReference>
<dbReference type="InterPro" id="IPR014729">
    <property type="entry name" value="Rossmann-like_a/b/a_fold"/>
</dbReference>
<sequence>MKARCVAFTLALLCGVACAEAGCPNFRAGVLALHNKFRRMHNTTGTVKRLVWDTALAAKAQAHADTCTWGHTGGAALQGNGESIMSSPPQVTFPFQGYDVCSYAAWALYQEVTNYNFDMTGTSLESDMPIGHLINILWADTTRLGCGFTRCPGSLGSYVVCWYGPGFYMTPRYQSQAVMRSKIPRSRCQRATGDNWCAACVGTRCTACYGRPQYGQEMAPFPIRYDAAYKRCVSACSPSKMPRRVARHWPKRTDLLHKQSMDARDDHTAADGVARLRETVLGAFRDIAAHPRWDRSRACIILSGGLDSSIVACLGKDILGFQSAFTVVTTPDSTDREHSVAVAAVAGLEHTLLDISLEDLLQELPDCVRLLQTFDGMELRNDIAVCRALREAAAAGFTCAVTGDAADELFGGYSFTHRLDAAAWEHNRQRMVDLMKFGSVPLGEHFGLFVTSPFTQPAVIQAAMQFNKADCVQPQPSSGGLGSGLVAGGTAPLLGKMPLRLAFPEVPTCWRGKDPIEVGCGTTELSDRPWLPQPAVGYFSSRISDDDFEQHQRAAEQQGVIIRDKEHLRYFQEFMRQFPCYEVPGKPRFGSDPCPACGWQLSSRDQTFCVTCGHYDAQLRSKERTVDGSCTDKKAAAITSA</sequence>
<evidence type="ECO:0000313" key="5">
    <source>
        <dbReference type="EMBL" id="KAI3433330.1"/>
    </source>
</evidence>
<feature type="signal peptide" evidence="3">
    <location>
        <begin position="1"/>
        <end position="21"/>
    </location>
</feature>
<reference evidence="5" key="1">
    <citation type="journal article" date="2019" name="Plant J.">
        <title>Chlorella vulgaris genome assembly and annotation reveals the molecular basis for metabolic acclimation to high light conditions.</title>
        <authorList>
            <person name="Cecchin M."/>
            <person name="Marcolungo L."/>
            <person name="Rossato M."/>
            <person name="Girolomoni L."/>
            <person name="Cosentino E."/>
            <person name="Cuine S."/>
            <person name="Li-Beisson Y."/>
            <person name="Delledonne M."/>
            <person name="Ballottari M."/>
        </authorList>
    </citation>
    <scope>NUCLEOTIDE SEQUENCE</scope>
    <source>
        <strain evidence="5">211/11P</strain>
    </source>
</reference>
<dbReference type="Gene3D" id="3.40.33.10">
    <property type="entry name" value="CAP"/>
    <property type="match status" value="1"/>
</dbReference>
<organism evidence="5 6">
    <name type="scientific">Chlorella vulgaris</name>
    <name type="common">Green alga</name>
    <dbReference type="NCBI Taxonomy" id="3077"/>
    <lineage>
        <taxon>Eukaryota</taxon>
        <taxon>Viridiplantae</taxon>
        <taxon>Chlorophyta</taxon>
        <taxon>core chlorophytes</taxon>
        <taxon>Trebouxiophyceae</taxon>
        <taxon>Chlorellales</taxon>
        <taxon>Chlorellaceae</taxon>
        <taxon>Chlorella clade</taxon>
        <taxon>Chlorella</taxon>
    </lineage>
</organism>
<dbReference type="PRINTS" id="PR00837">
    <property type="entry name" value="V5TPXLIKE"/>
</dbReference>
<dbReference type="Pfam" id="PF00188">
    <property type="entry name" value="CAP"/>
    <property type="match status" value="1"/>
</dbReference>
<dbReference type="InterPro" id="IPR035940">
    <property type="entry name" value="CAP_sf"/>
</dbReference>
<feature type="domain" description="SCP" evidence="4">
    <location>
        <begin position="25"/>
        <end position="171"/>
    </location>
</feature>
<dbReference type="Proteomes" id="UP001055712">
    <property type="component" value="Unassembled WGS sequence"/>
</dbReference>
<dbReference type="InterPro" id="IPR001962">
    <property type="entry name" value="Asn_synthase"/>
</dbReference>
<dbReference type="CDD" id="cd01991">
    <property type="entry name" value="Asn_synthase_B_C"/>
    <property type="match status" value="1"/>
</dbReference>
<proteinExistence type="predicted"/>
<dbReference type="GO" id="GO:0005829">
    <property type="term" value="C:cytosol"/>
    <property type="evidence" value="ECO:0007669"/>
    <property type="project" value="TreeGrafter"/>
</dbReference>
<dbReference type="InterPro" id="IPR001283">
    <property type="entry name" value="CRISP-related"/>
</dbReference>
<dbReference type="CDD" id="cd05380">
    <property type="entry name" value="CAP_euk"/>
    <property type="match status" value="1"/>
</dbReference>
<dbReference type="GO" id="GO:0004066">
    <property type="term" value="F:asparagine synthase (glutamine-hydrolyzing) activity"/>
    <property type="evidence" value="ECO:0007669"/>
    <property type="project" value="InterPro"/>
</dbReference>
<evidence type="ECO:0000256" key="3">
    <source>
        <dbReference type="SAM" id="SignalP"/>
    </source>
</evidence>
<evidence type="ECO:0000256" key="2">
    <source>
        <dbReference type="ARBA" id="ARBA00022840"/>
    </source>
</evidence>
<dbReference type="GO" id="GO:0006529">
    <property type="term" value="P:asparagine biosynthetic process"/>
    <property type="evidence" value="ECO:0007669"/>
    <property type="project" value="InterPro"/>
</dbReference>
<reference evidence="5" key="2">
    <citation type="submission" date="2020-11" db="EMBL/GenBank/DDBJ databases">
        <authorList>
            <person name="Cecchin M."/>
            <person name="Marcolungo L."/>
            <person name="Rossato M."/>
            <person name="Girolomoni L."/>
            <person name="Cosentino E."/>
            <person name="Cuine S."/>
            <person name="Li-Beisson Y."/>
            <person name="Delledonne M."/>
            <person name="Ballottari M."/>
        </authorList>
    </citation>
    <scope>NUCLEOTIDE SEQUENCE</scope>
    <source>
        <strain evidence="5">211/11P</strain>
        <tissue evidence="5">Whole cell</tissue>
    </source>
</reference>
<dbReference type="Gene3D" id="3.40.50.620">
    <property type="entry name" value="HUPs"/>
    <property type="match status" value="1"/>
</dbReference>
<dbReference type="SMART" id="SM00198">
    <property type="entry name" value="SCP"/>
    <property type="match status" value="1"/>
</dbReference>
<dbReference type="SUPFAM" id="SSF52402">
    <property type="entry name" value="Adenine nucleotide alpha hydrolases-like"/>
    <property type="match status" value="1"/>
</dbReference>
<keyword evidence="2" id="KW-0067">ATP-binding</keyword>
<dbReference type="InterPro" id="IPR050795">
    <property type="entry name" value="Asn_Synthetase"/>
</dbReference>
<dbReference type="AlphaFoldDB" id="A0A9D4TTE7"/>
<keyword evidence="3" id="KW-0732">Signal</keyword>
<dbReference type="SUPFAM" id="SSF55797">
    <property type="entry name" value="PR-1-like"/>
    <property type="match status" value="1"/>
</dbReference>